<reference evidence="1 2" key="1">
    <citation type="journal article" date="2014" name="Am. J. Bot.">
        <title>Genome assembly and annotation for red clover (Trifolium pratense; Fabaceae).</title>
        <authorList>
            <person name="Istvanek J."/>
            <person name="Jaros M."/>
            <person name="Krenek A."/>
            <person name="Repkova J."/>
        </authorList>
    </citation>
    <scope>NUCLEOTIDE SEQUENCE [LARGE SCALE GENOMIC DNA]</scope>
    <source>
        <strain evidence="2">cv. Tatra</strain>
        <tissue evidence="1">Young leaves</tissue>
    </source>
</reference>
<reference evidence="1 2" key="2">
    <citation type="journal article" date="2017" name="Front. Plant Sci.">
        <title>Gene Classification and Mining of Molecular Markers Useful in Red Clover (Trifolium pratense) Breeding.</title>
        <authorList>
            <person name="Istvanek J."/>
            <person name="Dluhosova J."/>
            <person name="Dluhos P."/>
            <person name="Patkova L."/>
            <person name="Nedelnik J."/>
            <person name="Repkova J."/>
        </authorList>
    </citation>
    <scope>NUCLEOTIDE SEQUENCE [LARGE SCALE GENOMIC DNA]</scope>
    <source>
        <strain evidence="2">cv. Tatra</strain>
        <tissue evidence="1">Young leaves</tissue>
    </source>
</reference>
<evidence type="ECO:0000313" key="2">
    <source>
        <dbReference type="Proteomes" id="UP000236291"/>
    </source>
</evidence>
<accession>A0A2K3K818</accession>
<sequence>PGAKMLVLGAKISFIGLRQGLKNIWRSRKVEPRIEVWKHIKIIL</sequence>
<proteinExistence type="predicted"/>
<feature type="non-terminal residue" evidence="1">
    <location>
        <position position="1"/>
    </location>
</feature>
<comment type="caution">
    <text evidence="1">The sequence shown here is derived from an EMBL/GenBank/DDBJ whole genome shotgun (WGS) entry which is preliminary data.</text>
</comment>
<dbReference type="Proteomes" id="UP000236291">
    <property type="component" value="Unassembled WGS sequence"/>
</dbReference>
<evidence type="ECO:0000313" key="1">
    <source>
        <dbReference type="EMBL" id="PNX62428.1"/>
    </source>
</evidence>
<gene>
    <name evidence="1" type="ORF">L195_g061142</name>
</gene>
<organism evidence="1 2">
    <name type="scientific">Trifolium pratense</name>
    <name type="common">Red clover</name>
    <dbReference type="NCBI Taxonomy" id="57577"/>
    <lineage>
        <taxon>Eukaryota</taxon>
        <taxon>Viridiplantae</taxon>
        <taxon>Streptophyta</taxon>
        <taxon>Embryophyta</taxon>
        <taxon>Tracheophyta</taxon>
        <taxon>Spermatophyta</taxon>
        <taxon>Magnoliopsida</taxon>
        <taxon>eudicotyledons</taxon>
        <taxon>Gunneridae</taxon>
        <taxon>Pentapetalae</taxon>
        <taxon>rosids</taxon>
        <taxon>fabids</taxon>
        <taxon>Fabales</taxon>
        <taxon>Fabaceae</taxon>
        <taxon>Papilionoideae</taxon>
        <taxon>50 kb inversion clade</taxon>
        <taxon>NPAAA clade</taxon>
        <taxon>Hologalegina</taxon>
        <taxon>IRL clade</taxon>
        <taxon>Trifolieae</taxon>
        <taxon>Trifolium</taxon>
    </lineage>
</organism>
<dbReference type="EMBL" id="ASHM01147847">
    <property type="protein sequence ID" value="PNX62428.1"/>
    <property type="molecule type" value="Genomic_DNA"/>
</dbReference>
<dbReference type="AlphaFoldDB" id="A0A2K3K818"/>
<name>A0A2K3K818_TRIPR</name>
<protein>
    <submittedName>
        <fullName evidence="1">Uncharacterized protein</fullName>
    </submittedName>
</protein>